<organism evidence="1">
    <name type="scientific">Grapevine leafroll-associated virus 4</name>
    <dbReference type="NCBI Taxonomy" id="70177"/>
    <lineage>
        <taxon>Viruses</taxon>
        <taxon>Riboviria</taxon>
        <taxon>Orthornavirae</taxon>
        <taxon>Kitrinoviricota</taxon>
        <taxon>Alsuviricetes</taxon>
        <taxon>Martellivirales</taxon>
        <taxon>Closteroviridae</taxon>
        <taxon>Ampelovirus</taxon>
        <taxon>Ampelovirus tetravitis</taxon>
    </lineage>
</organism>
<dbReference type="EMBL" id="KM892778">
    <property type="protein sequence ID" value="AJG01603.1"/>
    <property type="molecule type" value="Genomic_RNA"/>
</dbReference>
<protein>
    <submittedName>
        <fullName evidence="1">p23 protein</fullName>
    </submittedName>
</protein>
<reference evidence="1" key="1">
    <citation type="submission" date="2015-02" db="EMBL/GenBank/DDBJ databases">
        <title>First report and partial molecular characterization of a Grapevine leafroll-associated virus 4 from Slovenian vineyards.</title>
        <authorList>
            <person name="Strukelj M."/>
            <person name="Mavric Plesko I."/>
            <person name="Urek G."/>
        </authorList>
    </citation>
    <scope>NUCLEOTIDE SEQUENCE</scope>
    <source>
        <strain evidence="1">055-SI</strain>
    </source>
</reference>
<evidence type="ECO:0000313" key="1">
    <source>
        <dbReference type="EMBL" id="AJG01603.1"/>
    </source>
</evidence>
<sequence>MEVILCLSKVKADIQVVDQDFFYLKNAGVFAAVMPPERLSFFYDKLSINNNTERNKYPELFQFLDNLGNVVATNNGSFMKFLDVGSVTEYFRRRYPTANNNASTSNAPASDYCCLTVPALTTFLSSVCSCLEGLTKVLAVGFTRKGDSEELWDFKDSFVVFENSGEISVFYGDNMDTSNTALLEVFDAFASTSGKPDFEKVVNLLSI</sequence>
<gene>
    <name evidence="1" type="primary">p23</name>
</gene>
<proteinExistence type="predicted"/>
<name>A0A0B5JHE6_9CLOS</name>
<accession>A0A0B5JHE6</accession>